<evidence type="ECO:0000313" key="1">
    <source>
        <dbReference type="EnsemblPlants" id="ORUFI05G29670.8"/>
    </source>
</evidence>
<dbReference type="Gramene" id="ORUFI05G29670.8">
    <property type="protein sequence ID" value="ORUFI05G29670.8"/>
    <property type="gene ID" value="ORUFI05G29670"/>
</dbReference>
<dbReference type="HOGENOM" id="CLU_1186645_0_0_1"/>
<protein>
    <submittedName>
        <fullName evidence="1">Uncharacterized protein</fullName>
    </submittedName>
</protein>
<evidence type="ECO:0000313" key="2">
    <source>
        <dbReference type="Proteomes" id="UP000008022"/>
    </source>
</evidence>
<reference evidence="1" key="2">
    <citation type="submission" date="2015-06" db="UniProtKB">
        <authorList>
            <consortium name="EnsemblPlants"/>
        </authorList>
    </citation>
    <scope>IDENTIFICATION</scope>
</reference>
<name>A0A0E0PRZ7_ORYRU</name>
<dbReference type="AlphaFoldDB" id="A0A0E0PRZ7"/>
<proteinExistence type="predicted"/>
<keyword evidence="2" id="KW-1185">Reference proteome</keyword>
<dbReference type="EnsemblPlants" id="ORUFI05G29670.8">
    <property type="protein sequence ID" value="ORUFI05G29670.8"/>
    <property type="gene ID" value="ORUFI05G29670"/>
</dbReference>
<reference evidence="2" key="1">
    <citation type="submission" date="2013-06" db="EMBL/GenBank/DDBJ databases">
        <authorList>
            <person name="Zhao Q."/>
        </authorList>
    </citation>
    <scope>NUCLEOTIDE SEQUENCE</scope>
    <source>
        <strain evidence="2">cv. W1943</strain>
    </source>
</reference>
<dbReference type="Proteomes" id="UP000008022">
    <property type="component" value="Unassembled WGS sequence"/>
</dbReference>
<sequence>MVFDIVVVASQNSESLSSAIPHVDVHVHPARAQQCWVKPLSVVCCEDDDPLLAAGGLGTLDLSFVPLLQVDGAVNVFNDEDGPVAHPDEQPPEVRVGLDLGELKIVDVKLEVVGHGGDEAGLAGARWAVEQTKECNINIIISHESLSDLRRRHHHLLDQLLDLWICDMIVDRVVVAGKNPESLWGAVPHVDVHVHPARPHKVGLGTFLPCLPLFQFDATVNVLNNKNGPAGHSD</sequence>
<accession>A0A0E0PRZ7</accession>
<organism evidence="1 2">
    <name type="scientific">Oryza rufipogon</name>
    <name type="common">Brownbeard rice</name>
    <name type="synonym">Asian wild rice</name>
    <dbReference type="NCBI Taxonomy" id="4529"/>
    <lineage>
        <taxon>Eukaryota</taxon>
        <taxon>Viridiplantae</taxon>
        <taxon>Streptophyta</taxon>
        <taxon>Embryophyta</taxon>
        <taxon>Tracheophyta</taxon>
        <taxon>Spermatophyta</taxon>
        <taxon>Magnoliopsida</taxon>
        <taxon>Liliopsida</taxon>
        <taxon>Poales</taxon>
        <taxon>Poaceae</taxon>
        <taxon>BOP clade</taxon>
        <taxon>Oryzoideae</taxon>
        <taxon>Oryzeae</taxon>
        <taxon>Oryzinae</taxon>
        <taxon>Oryza</taxon>
    </lineage>
</organism>